<accession>A0AAV7VDN2</accession>
<sequence length="96" mass="9744">MPFLGLHSVQDVPVAGYPASPQMSGFRVCPVPFAAPLLSSDAAAATAAVPGGPRPPSRGRPVSPPGPLYASNPTATVYAGPRPCVQCQHPASWVPS</sequence>
<feature type="region of interest" description="Disordered" evidence="1">
    <location>
        <begin position="46"/>
        <end position="72"/>
    </location>
</feature>
<evidence type="ECO:0000313" key="3">
    <source>
        <dbReference type="Proteomes" id="UP001066276"/>
    </source>
</evidence>
<proteinExistence type="predicted"/>
<dbReference type="AlphaFoldDB" id="A0AAV7VDN2"/>
<reference evidence="2" key="1">
    <citation type="journal article" date="2022" name="bioRxiv">
        <title>Sequencing and chromosome-scale assembly of the giantPleurodeles waltlgenome.</title>
        <authorList>
            <person name="Brown T."/>
            <person name="Elewa A."/>
            <person name="Iarovenko S."/>
            <person name="Subramanian E."/>
            <person name="Araus A.J."/>
            <person name="Petzold A."/>
            <person name="Susuki M."/>
            <person name="Suzuki K.-i.T."/>
            <person name="Hayashi T."/>
            <person name="Toyoda A."/>
            <person name="Oliveira C."/>
            <person name="Osipova E."/>
            <person name="Leigh N.D."/>
            <person name="Simon A."/>
            <person name="Yun M.H."/>
        </authorList>
    </citation>
    <scope>NUCLEOTIDE SEQUENCE</scope>
    <source>
        <strain evidence="2">20211129_DDA</strain>
        <tissue evidence="2">Liver</tissue>
    </source>
</reference>
<dbReference type="EMBL" id="JANPWB010000003">
    <property type="protein sequence ID" value="KAJ1199685.1"/>
    <property type="molecule type" value="Genomic_DNA"/>
</dbReference>
<evidence type="ECO:0000313" key="2">
    <source>
        <dbReference type="EMBL" id="KAJ1199685.1"/>
    </source>
</evidence>
<protein>
    <submittedName>
        <fullName evidence="2">Uncharacterized protein</fullName>
    </submittedName>
</protein>
<feature type="compositionally biased region" description="Pro residues" evidence="1">
    <location>
        <begin position="52"/>
        <end position="67"/>
    </location>
</feature>
<dbReference type="Proteomes" id="UP001066276">
    <property type="component" value="Chromosome 2_1"/>
</dbReference>
<organism evidence="2 3">
    <name type="scientific">Pleurodeles waltl</name>
    <name type="common">Iberian ribbed newt</name>
    <dbReference type="NCBI Taxonomy" id="8319"/>
    <lineage>
        <taxon>Eukaryota</taxon>
        <taxon>Metazoa</taxon>
        <taxon>Chordata</taxon>
        <taxon>Craniata</taxon>
        <taxon>Vertebrata</taxon>
        <taxon>Euteleostomi</taxon>
        <taxon>Amphibia</taxon>
        <taxon>Batrachia</taxon>
        <taxon>Caudata</taxon>
        <taxon>Salamandroidea</taxon>
        <taxon>Salamandridae</taxon>
        <taxon>Pleurodelinae</taxon>
        <taxon>Pleurodeles</taxon>
    </lineage>
</organism>
<keyword evidence="3" id="KW-1185">Reference proteome</keyword>
<name>A0AAV7VDN2_PLEWA</name>
<gene>
    <name evidence="2" type="ORF">NDU88_003518</name>
</gene>
<evidence type="ECO:0000256" key="1">
    <source>
        <dbReference type="SAM" id="MobiDB-lite"/>
    </source>
</evidence>
<comment type="caution">
    <text evidence="2">The sequence shown here is derived from an EMBL/GenBank/DDBJ whole genome shotgun (WGS) entry which is preliminary data.</text>
</comment>